<gene>
    <name evidence="2" type="ORF">ODALV1_LOCUS15815</name>
</gene>
<dbReference type="EMBL" id="CAXLJM020000049">
    <property type="protein sequence ID" value="CAL8112864.1"/>
    <property type="molecule type" value="Genomic_DNA"/>
</dbReference>
<organism evidence="2 3">
    <name type="scientific">Orchesella dallaii</name>
    <dbReference type="NCBI Taxonomy" id="48710"/>
    <lineage>
        <taxon>Eukaryota</taxon>
        <taxon>Metazoa</taxon>
        <taxon>Ecdysozoa</taxon>
        <taxon>Arthropoda</taxon>
        <taxon>Hexapoda</taxon>
        <taxon>Collembola</taxon>
        <taxon>Entomobryomorpha</taxon>
        <taxon>Entomobryoidea</taxon>
        <taxon>Orchesellidae</taxon>
        <taxon>Orchesellinae</taxon>
        <taxon>Orchesella</taxon>
    </lineage>
</organism>
<reference evidence="2 3" key="1">
    <citation type="submission" date="2024-08" db="EMBL/GenBank/DDBJ databases">
        <authorList>
            <person name="Cucini C."/>
            <person name="Frati F."/>
        </authorList>
    </citation>
    <scope>NUCLEOTIDE SEQUENCE [LARGE SCALE GENOMIC DNA]</scope>
</reference>
<name>A0ABP1QWA6_9HEXA</name>
<dbReference type="Proteomes" id="UP001642540">
    <property type="component" value="Unassembled WGS sequence"/>
</dbReference>
<feature type="compositionally biased region" description="Polar residues" evidence="1">
    <location>
        <begin position="8"/>
        <end position="26"/>
    </location>
</feature>
<proteinExistence type="predicted"/>
<protein>
    <recommendedName>
        <fullName evidence="4">Non-structural maintenance of chromosomes element 4</fullName>
    </recommendedName>
</protein>
<feature type="compositionally biased region" description="Polar residues" evidence="1">
    <location>
        <begin position="194"/>
        <end position="212"/>
    </location>
</feature>
<feature type="region of interest" description="Disordered" evidence="1">
    <location>
        <begin position="194"/>
        <end position="215"/>
    </location>
</feature>
<evidence type="ECO:0008006" key="4">
    <source>
        <dbReference type="Google" id="ProtNLM"/>
    </source>
</evidence>
<evidence type="ECO:0000256" key="1">
    <source>
        <dbReference type="SAM" id="MobiDB-lite"/>
    </source>
</evidence>
<feature type="region of interest" description="Disordered" evidence="1">
    <location>
        <begin position="95"/>
        <end position="114"/>
    </location>
</feature>
<sequence>MLKRGKNGETSSSNEQNRSSKQSSLDLSYMDTEPVTQADDGNSDEAMDIGSDNGRDSEGDRASVLNDEESEASHVSEDGVNMLDTEPFQDRNNAAESCEEDNIQRHIHRPPAESSLLEDSLIFHSETEFEDENMTAGPDITCAPPFEVKRIYSDLIETCKNFEDGMTPESEKILRENIFTGHSLFQQIESTLTESMNESQLNETQSKQQRGKQTSKDSASEVLLACVHTKICAEMLKQKAKSVGVVASSFSIEEFLGSLKKNATDRDGTYSVSKTVKNLAYSATTVSQTAPKFICMFGAVDRDDMEAAKVPEPPVVKEKKVRVRPKDEGNATQMEIINDKTTAVKKEDLKSDAPEALAKDILKSLKTNYRLENETPQSLLDVAYGGDNPSDFIRRAFGVAFVVRDGCIGVSSSGNTTGRETSASLMLKPTAKVSSTSTDKIERQQTIVSYSAKFIKELLESQSKGENN</sequence>
<evidence type="ECO:0000313" key="3">
    <source>
        <dbReference type="Proteomes" id="UP001642540"/>
    </source>
</evidence>
<comment type="caution">
    <text evidence="2">The sequence shown here is derived from an EMBL/GenBank/DDBJ whole genome shotgun (WGS) entry which is preliminary data.</text>
</comment>
<evidence type="ECO:0000313" key="2">
    <source>
        <dbReference type="EMBL" id="CAL8112864.1"/>
    </source>
</evidence>
<keyword evidence="3" id="KW-1185">Reference proteome</keyword>
<accession>A0ABP1QWA6</accession>
<feature type="region of interest" description="Disordered" evidence="1">
    <location>
        <begin position="1"/>
        <end position="85"/>
    </location>
</feature>